<name>A0A8J7Z5V4_9CYAN</name>
<organism evidence="1 2">
    <name type="scientific">Myxacorys almedinensis A</name>
    <dbReference type="NCBI Taxonomy" id="2690445"/>
    <lineage>
        <taxon>Bacteria</taxon>
        <taxon>Bacillati</taxon>
        <taxon>Cyanobacteriota</taxon>
        <taxon>Cyanophyceae</taxon>
        <taxon>Leptolyngbyales</taxon>
        <taxon>Leptolyngbyaceae</taxon>
        <taxon>Myxacorys</taxon>
        <taxon>Myxacorys almedinensis</taxon>
    </lineage>
</organism>
<accession>A0A8J7Z5V4</accession>
<gene>
    <name evidence="1" type="ORF">GS601_15390</name>
</gene>
<keyword evidence="2" id="KW-1185">Reference proteome</keyword>
<dbReference type="Gene3D" id="2.160.20.80">
    <property type="entry name" value="E3 ubiquitin-protein ligase SopA"/>
    <property type="match status" value="2"/>
</dbReference>
<evidence type="ECO:0008006" key="3">
    <source>
        <dbReference type="Google" id="ProtNLM"/>
    </source>
</evidence>
<evidence type="ECO:0000313" key="2">
    <source>
        <dbReference type="Proteomes" id="UP000646053"/>
    </source>
</evidence>
<protein>
    <recommendedName>
        <fullName evidence="3">Pentapeptide repeat-containing protein</fullName>
    </recommendedName>
</protein>
<dbReference type="AlphaFoldDB" id="A0A8J7Z5V4"/>
<dbReference type="Proteomes" id="UP000646053">
    <property type="component" value="Unassembled WGS sequence"/>
</dbReference>
<dbReference type="InterPro" id="IPR051082">
    <property type="entry name" value="Pentapeptide-BTB/POZ_domain"/>
</dbReference>
<dbReference type="InterPro" id="IPR001646">
    <property type="entry name" value="5peptide_repeat"/>
</dbReference>
<dbReference type="Pfam" id="PF00805">
    <property type="entry name" value="Pentapeptide"/>
    <property type="match status" value="5"/>
</dbReference>
<reference evidence="1" key="1">
    <citation type="submission" date="2019-12" db="EMBL/GenBank/DDBJ databases">
        <title>High-Quality draft genome sequences of three cyanobacteria isolated from the limestone walls of the Old Cathedral of Coimbra.</title>
        <authorList>
            <person name="Tiago I."/>
            <person name="Soares F."/>
            <person name="Portugal A."/>
        </authorList>
    </citation>
    <scope>NUCLEOTIDE SEQUENCE</scope>
    <source>
        <strain evidence="1">A</strain>
    </source>
</reference>
<dbReference type="RefSeq" id="WP_162424178.1">
    <property type="nucleotide sequence ID" value="NZ_WVIE01000018.1"/>
</dbReference>
<evidence type="ECO:0000313" key="1">
    <source>
        <dbReference type="EMBL" id="NDJ18653.1"/>
    </source>
</evidence>
<dbReference type="PANTHER" id="PTHR14136">
    <property type="entry name" value="BTB_POZ DOMAIN-CONTAINING PROTEIN KCTD9"/>
    <property type="match status" value="1"/>
</dbReference>
<dbReference type="SUPFAM" id="SSF141571">
    <property type="entry name" value="Pentapeptide repeat-like"/>
    <property type="match status" value="2"/>
</dbReference>
<comment type="caution">
    <text evidence="1">The sequence shown here is derived from an EMBL/GenBank/DDBJ whole genome shotgun (WGS) entry which is preliminary data.</text>
</comment>
<proteinExistence type="predicted"/>
<dbReference type="EMBL" id="WVIE01000018">
    <property type="protein sequence ID" value="NDJ18653.1"/>
    <property type="molecule type" value="Genomic_DNA"/>
</dbReference>
<dbReference type="PANTHER" id="PTHR14136:SF17">
    <property type="entry name" value="BTB_POZ DOMAIN-CONTAINING PROTEIN KCTD9"/>
    <property type="match status" value="1"/>
</dbReference>
<sequence length="506" mass="54914">MKAEDILEKYAAGEREFSGSTLSDTKLTGAVLTGVNFSQAKFTRVNFSLAKLTNANLSRAVCDRVNFSGADLTLADLSGVILSDANLSSADLTRAELNGAQLRSANLGSADLKDATLRHAVLSQANLSRSVLRHAKLTCADLTGANLSSSDLTGADLSGADLRAAELRQVNLSRANLQGANLSGANLRWADLSGADLRWADLSSAKFSGANLTGADLSHATLLEATLVHVDLTRANLAGVDWMGADLSGSTLTGVKLHGVSPFGVKTEGAVCRWIDLSQNGDQSKVYQFQTENPQEYFNEKPPTVQVIIDDRLGADANCALAVTYQQVVRYCGQFVPAPSVEVYRRRTVLTFELESDVQLFLAAYVAIFPFEDAKATAHTVLKVIQSIPSQVFRSDLRRLQQFQQLVTNLSQHVQQVNAIKQLQSIPIAIRSVPFFQSPTRTVLMNSNNQMLTVYENPHFGRRRIQRSASEQDLAFLHEPSPFQLPTQEDAIAFVTGFHAGSIAEQ</sequence>